<accession>A0ABU7I744</accession>
<comment type="caution">
    <text evidence="8">The sequence shown here is derived from an EMBL/GenBank/DDBJ whole genome shotgun (WGS) entry which is preliminary data.</text>
</comment>
<dbReference type="EC" id="2.7.8.-" evidence="8"/>
<dbReference type="PANTHER" id="PTHR22926">
    <property type="entry name" value="PHOSPHO-N-ACETYLMURAMOYL-PENTAPEPTIDE-TRANSFERASE"/>
    <property type="match status" value="1"/>
</dbReference>
<dbReference type="InterPro" id="IPR000715">
    <property type="entry name" value="Glycosyl_transferase_4"/>
</dbReference>
<dbReference type="GO" id="GO:0016740">
    <property type="term" value="F:transferase activity"/>
    <property type="evidence" value="ECO:0007669"/>
    <property type="project" value="UniProtKB-KW"/>
</dbReference>
<gene>
    <name evidence="8" type="ORF">VRU48_08355</name>
</gene>
<evidence type="ECO:0000256" key="2">
    <source>
        <dbReference type="ARBA" id="ARBA00022475"/>
    </source>
</evidence>
<dbReference type="InterPro" id="IPR018480">
    <property type="entry name" value="PNAcMuramoyl-5peptid_Trfase_CS"/>
</dbReference>
<protein>
    <submittedName>
        <fullName evidence="8">MraY family glycosyltransferase</fullName>
        <ecNumber evidence="8">2.7.8.-</ecNumber>
    </submittedName>
</protein>
<evidence type="ECO:0000256" key="5">
    <source>
        <dbReference type="ARBA" id="ARBA00022989"/>
    </source>
</evidence>
<evidence type="ECO:0000313" key="8">
    <source>
        <dbReference type="EMBL" id="MEE1945116.1"/>
    </source>
</evidence>
<feature type="transmembrane region" description="Helical" evidence="7">
    <location>
        <begin position="306"/>
        <end position="324"/>
    </location>
</feature>
<dbReference type="CDD" id="cd06853">
    <property type="entry name" value="GT_WecA_like"/>
    <property type="match status" value="1"/>
</dbReference>
<feature type="transmembrane region" description="Helical" evidence="7">
    <location>
        <begin position="110"/>
        <end position="129"/>
    </location>
</feature>
<sequence length="375" mass="41382">MTAILQTHVMYYIAVVGLSFALSIAGIPSIIFTAIKYRLFDRSDSYRKSHKLHISRLGGVAIFCSFAITTLLFAAMVNYKQANFLLTSSIVLFALGLKDDLYGVSAKVKFMLQLVVAVILVVLGEFRLTSLYGVFLVWEVNIFWGSLFSIVVIIFVNNAFNLIDGVDGLAGTLGVLATLSFGIFFAVANALPYAFIAFAMMGAICGFLVFNYSPAKIFMGDTGALIVGLVSVALAIKFIELNKIGSSPKLYFYSAPAIAVAVLLVPIFDSLRIFFIRMLHRQSPFKGDRNHVHHRLQRLGFSANQIVWTLGSFSVAMVFFAVAMQRFGNFILISILITICVVMNTIVTYAIGKRADSNYKLADVIFKDTFMSSKR</sequence>
<keyword evidence="9" id="KW-1185">Reference proteome</keyword>
<dbReference type="Proteomes" id="UP001336835">
    <property type="component" value="Unassembled WGS sequence"/>
</dbReference>
<dbReference type="PANTHER" id="PTHR22926:SF3">
    <property type="entry name" value="UNDECAPRENYL-PHOSPHATE ALPHA-N-ACETYLGLUCOSAMINYL 1-PHOSPHATE TRANSFERASE"/>
    <property type="match status" value="1"/>
</dbReference>
<dbReference type="PROSITE" id="PS01348">
    <property type="entry name" value="MRAY_2"/>
    <property type="match status" value="1"/>
</dbReference>
<feature type="transmembrane region" description="Helical" evidence="7">
    <location>
        <begin position="330"/>
        <end position="351"/>
    </location>
</feature>
<reference evidence="8 9" key="1">
    <citation type="submission" date="2024-01" db="EMBL/GenBank/DDBJ databases">
        <title>Pedobacter sp. nov., isolated from fresh soil.</title>
        <authorList>
            <person name="Le N.T.T."/>
        </authorList>
    </citation>
    <scope>NUCLEOTIDE SEQUENCE [LARGE SCALE GENOMIC DNA]</scope>
    <source>
        <strain evidence="8 9">KR3-3</strain>
    </source>
</reference>
<keyword evidence="2" id="KW-1003">Cell membrane</keyword>
<feature type="transmembrane region" description="Helical" evidence="7">
    <location>
        <begin position="168"/>
        <end position="187"/>
    </location>
</feature>
<dbReference type="Pfam" id="PF00953">
    <property type="entry name" value="Glycos_transf_4"/>
    <property type="match status" value="1"/>
</dbReference>
<feature type="transmembrane region" description="Helical" evidence="7">
    <location>
        <begin position="135"/>
        <end position="156"/>
    </location>
</feature>
<feature type="transmembrane region" description="Helical" evidence="7">
    <location>
        <begin position="251"/>
        <end position="275"/>
    </location>
</feature>
<organism evidence="8 9">
    <name type="scientific">Pedobacter albus</name>
    <dbReference type="NCBI Taxonomy" id="3113905"/>
    <lineage>
        <taxon>Bacteria</taxon>
        <taxon>Pseudomonadati</taxon>
        <taxon>Bacteroidota</taxon>
        <taxon>Sphingobacteriia</taxon>
        <taxon>Sphingobacteriales</taxon>
        <taxon>Sphingobacteriaceae</taxon>
        <taxon>Pedobacter</taxon>
    </lineage>
</organism>
<proteinExistence type="predicted"/>
<evidence type="ECO:0000313" key="9">
    <source>
        <dbReference type="Proteomes" id="UP001336835"/>
    </source>
</evidence>
<name>A0ABU7I744_9SPHI</name>
<dbReference type="RefSeq" id="WP_330107465.1">
    <property type="nucleotide sequence ID" value="NZ_JAZDQT010000001.1"/>
</dbReference>
<evidence type="ECO:0000256" key="1">
    <source>
        <dbReference type="ARBA" id="ARBA00004651"/>
    </source>
</evidence>
<feature type="transmembrane region" description="Helical" evidence="7">
    <location>
        <begin position="12"/>
        <end position="35"/>
    </location>
</feature>
<feature type="transmembrane region" description="Helical" evidence="7">
    <location>
        <begin position="222"/>
        <end position="239"/>
    </location>
</feature>
<feature type="transmembrane region" description="Helical" evidence="7">
    <location>
        <begin position="56"/>
        <end position="76"/>
    </location>
</feature>
<dbReference type="EMBL" id="JAZDQT010000001">
    <property type="protein sequence ID" value="MEE1945116.1"/>
    <property type="molecule type" value="Genomic_DNA"/>
</dbReference>
<feature type="transmembrane region" description="Helical" evidence="7">
    <location>
        <begin position="193"/>
        <end position="210"/>
    </location>
</feature>
<keyword evidence="5 7" id="KW-1133">Transmembrane helix</keyword>
<keyword evidence="6 7" id="KW-0472">Membrane</keyword>
<keyword evidence="4 7" id="KW-0812">Transmembrane</keyword>
<evidence type="ECO:0000256" key="7">
    <source>
        <dbReference type="SAM" id="Phobius"/>
    </source>
</evidence>
<comment type="subcellular location">
    <subcellularLocation>
        <location evidence="1">Cell membrane</location>
        <topology evidence="1">Multi-pass membrane protein</topology>
    </subcellularLocation>
</comment>
<keyword evidence="3 8" id="KW-0808">Transferase</keyword>
<evidence type="ECO:0000256" key="6">
    <source>
        <dbReference type="ARBA" id="ARBA00023136"/>
    </source>
</evidence>
<evidence type="ECO:0000256" key="4">
    <source>
        <dbReference type="ARBA" id="ARBA00022692"/>
    </source>
</evidence>
<evidence type="ECO:0000256" key="3">
    <source>
        <dbReference type="ARBA" id="ARBA00022679"/>
    </source>
</evidence>